<comment type="similarity">
    <text evidence="1">Belongs to the GST superfamily. NadH family.</text>
</comment>
<dbReference type="InterPro" id="IPR036249">
    <property type="entry name" value="Thioredoxin-like_sf"/>
</dbReference>
<name>A0A848EAN4_9PROT</name>
<dbReference type="InterPro" id="IPR001853">
    <property type="entry name" value="DSBA-like_thioredoxin_dom"/>
</dbReference>
<comment type="caution">
    <text evidence="4">The sequence shown here is derived from an EMBL/GenBank/DDBJ whole genome shotgun (WGS) entry which is preliminary data.</text>
</comment>
<evidence type="ECO:0000256" key="2">
    <source>
        <dbReference type="PIRSR" id="PIRSR006386-1"/>
    </source>
</evidence>
<organism evidence="4 5">
    <name type="scientific">Neoroseomonas marina</name>
    <dbReference type="NCBI Taxonomy" id="1232220"/>
    <lineage>
        <taxon>Bacteria</taxon>
        <taxon>Pseudomonadati</taxon>
        <taxon>Pseudomonadota</taxon>
        <taxon>Alphaproteobacteria</taxon>
        <taxon>Acetobacterales</taxon>
        <taxon>Acetobacteraceae</taxon>
        <taxon>Neoroseomonas</taxon>
    </lineage>
</organism>
<reference evidence="4 5" key="1">
    <citation type="submission" date="2020-03" db="EMBL/GenBank/DDBJ databases">
        <authorList>
            <person name="Sun Q."/>
        </authorList>
    </citation>
    <scope>NUCLEOTIDE SEQUENCE [LARGE SCALE GENOMIC DNA]</scope>
    <source>
        <strain evidence="4 5">JC162</strain>
    </source>
</reference>
<feature type="active site" description="Nucleophile" evidence="2">
    <location>
        <position position="13"/>
    </location>
</feature>
<evidence type="ECO:0000313" key="5">
    <source>
        <dbReference type="Proteomes" id="UP000548582"/>
    </source>
</evidence>
<dbReference type="GO" id="GO:1901170">
    <property type="term" value="P:naphthalene catabolic process"/>
    <property type="evidence" value="ECO:0007669"/>
    <property type="project" value="InterPro"/>
</dbReference>
<dbReference type="Proteomes" id="UP000548582">
    <property type="component" value="Unassembled WGS sequence"/>
</dbReference>
<sequence>MPATIDYYFSVSSPWAYLGAPRLIAMAAQHGVRIDPVPIALITENGGISIRTRPEARRAYWFHDLARCAAHLGMPVLLEERPPLQDAGKASPMLVAAQRLGLDATALGFALQRGYWAQGRDISDPAVRAAIAGEAGFDTAALLAAEAEPETERQWQANLDRAKAAGVFGVPSYCLDGELFWGQDRLNYLDRRLRGAA</sequence>
<dbReference type="EMBL" id="JABBKX010000002">
    <property type="protein sequence ID" value="NMJ41564.1"/>
    <property type="molecule type" value="Genomic_DNA"/>
</dbReference>
<feature type="domain" description="DSBA-like thioredoxin" evidence="3">
    <location>
        <begin position="4"/>
        <end position="193"/>
    </location>
</feature>
<evidence type="ECO:0000313" key="4">
    <source>
        <dbReference type="EMBL" id="NMJ41564.1"/>
    </source>
</evidence>
<dbReference type="RefSeq" id="WP_170053750.1">
    <property type="nucleotide sequence ID" value="NZ_JABBKX010000002.1"/>
</dbReference>
<dbReference type="GO" id="GO:0018845">
    <property type="term" value="F:2-hydroxychromene-2-carboxylate isomerase activity"/>
    <property type="evidence" value="ECO:0007669"/>
    <property type="project" value="UniProtKB-UniRule"/>
</dbReference>
<dbReference type="PANTHER" id="PTHR42943:SF4">
    <property type="entry name" value="C2H2-TYPE DOMAIN-CONTAINING PROTEIN"/>
    <property type="match status" value="1"/>
</dbReference>
<keyword evidence="1 4" id="KW-0413">Isomerase</keyword>
<gene>
    <name evidence="4" type="ORF">GWK16_09955</name>
</gene>
<dbReference type="SUPFAM" id="SSF52833">
    <property type="entry name" value="Thioredoxin-like"/>
    <property type="match status" value="1"/>
</dbReference>
<dbReference type="EC" id="5.99.1.4" evidence="1"/>
<dbReference type="AlphaFoldDB" id="A0A848EAN4"/>
<protein>
    <recommendedName>
        <fullName evidence="1">2-hydroxychromene-2-carboxylate isomerase</fullName>
        <ecNumber evidence="1">5.99.1.4</ecNumber>
    </recommendedName>
</protein>
<comment type="catalytic activity">
    <reaction evidence="1">
        <text>2-hydroxychromene-2-carboxylate = (3E)-4-(2-hydroxyphenyl)-2-oxobut-3-enoate</text>
        <dbReference type="Rhea" id="RHEA:27401"/>
        <dbReference type="ChEBI" id="CHEBI:59350"/>
        <dbReference type="ChEBI" id="CHEBI:59353"/>
        <dbReference type="EC" id="5.99.1.4"/>
    </reaction>
</comment>
<proteinExistence type="inferred from homology"/>
<evidence type="ECO:0000256" key="1">
    <source>
        <dbReference type="PIRNR" id="PIRNR006386"/>
    </source>
</evidence>
<dbReference type="PANTHER" id="PTHR42943">
    <property type="entry name" value="GLUTATHIONE S-TRANSFERASE KAPPA"/>
    <property type="match status" value="1"/>
</dbReference>
<keyword evidence="5" id="KW-1185">Reference proteome</keyword>
<dbReference type="InterPro" id="IPR014440">
    <property type="entry name" value="HCCAis_GSTk"/>
</dbReference>
<dbReference type="GO" id="GO:0006749">
    <property type="term" value="P:glutathione metabolic process"/>
    <property type="evidence" value="ECO:0007669"/>
    <property type="project" value="TreeGrafter"/>
</dbReference>
<dbReference type="InterPro" id="IPR051924">
    <property type="entry name" value="GST_Kappa/NadH"/>
</dbReference>
<dbReference type="Gene3D" id="3.40.30.10">
    <property type="entry name" value="Glutaredoxin"/>
    <property type="match status" value="1"/>
</dbReference>
<accession>A0A848EAN4</accession>
<evidence type="ECO:0000259" key="3">
    <source>
        <dbReference type="Pfam" id="PF01323"/>
    </source>
</evidence>
<dbReference type="PIRSF" id="PIRSF006386">
    <property type="entry name" value="HCCAis_GSTk"/>
    <property type="match status" value="1"/>
</dbReference>
<dbReference type="CDD" id="cd03022">
    <property type="entry name" value="DsbA_HCCA_Iso"/>
    <property type="match status" value="1"/>
</dbReference>
<dbReference type="Pfam" id="PF01323">
    <property type="entry name" value="DSBA"/>
    <property type="match status" value="1"/>
</dbReference>
<dbReference type="GO" id="GO:0004364">
    <property type="term" value="F:glutathione transferase activity"/>
    <property type="evidence" value="ECO:0007669"/>
    <property type="project" value="TreeGrafter"/>
</dbReference>
<dbReference type="InterPro" id="IPR044087">
    <property type="entry name" value="NahD-like"/>
</dbReference>
<dbReference type="GO" id="GO:0004602">
    <property type="term" value="F:glutathione peroxidase activity"/>
    <property type="evidence" value="ECO:0007669"/>
    <property type="project" value="TreeGrafter"/>
</dbReference>